<reference evidence="1" key="1">
    <citation type="submission" date="2019-02" db="EMBL/GenBank/DDBJ databases">
        <authorList>
            <person name="Gruber-Vodicka R. H."/>
            <person name="Seah K. B. B."/>
        </authorList>
    </citation>
    <scope>NUCLEOTIDE SEQUENCE</scope>
    <source>
        <strain evidence="1">BECK_DK161</strain>
    </source>
</reference>
<gene>
    <name evidence="1" type="ORF">BECKDK2373C_GA0170839_11057</name>
</gene>
<dbReference type="EMBL" id="CAADEY010000105">
    <property type="protein sequence ID" value="VFJ63248.1"/>
    <property type="molecule type" value="Genomic_DNA"/>
</dbReference>
<evidence type="ECO:0000313" key="1">
    <source>
        <dbReference type="EMBL" id="VFJ63248.1"/>
    </source>
</evidence>
<sequence length="79" mass="8767">MQYNNPSEPYGFPLDEPKAGYFVSEPEVEYVACPLADSNTFGGQGAPRALRFENLRKGVMPFARAQGYVRDDDVFADVS</sequence>
<dbReference type="AlphaFoldDB" id="A0A450T988"/>
<organism evidence="1">
    <name type="scientific">Candidatus Kentrum sp. DK</name>
    <dbReference type="NCBI Taxonomy" id="2126562"/>
    <lineage>
        <taxon>Bacteria</taxon>
        <taxon>Pseudomonadati</taxon>
        <taxon>Pseudomonadota</taxon>
        <taxon>Gammaproteobacteria</taxon>
        <taxon>Candidatus Kentrum</taxon>
    </lineage>
</organism>
<proteinExistence type="predicted"/>
<name>A0A450T988_9GAMM</name>
<accession>A0A450T988</accession>
<protein>
    <submittedName>
        <fullName evidence="1">Uncharacterized protein</fullName>
    </submittedName>
</protein>